<feature type="region of interest" description="Disordered" evidence="2">
    <location>
        <begin position="180"/>
        <end position="241"/>
    </location>
</feature>
<sequence>MAELDDSIEQQIQSIEGSNIKKELNWREIIFGRTDMLCGKRSTSPKGPDLNYFPVLCLSDILDAINERKIERITREIQEAKEEGLRVDIATAIYKAAAVTLDEDLASQMKRKKDVEMETEDLREKLDTLRLKTKLRQRGDNNEEVSLTDVVVAQPTVAEQNELIMQLMQQIAEMRVETQRRHDLPPPGFASNVADRRPPIYFPSSNMDPTQNQPSTPVHNPSNYQTSQNAQSPSIAPPLPKRATFQIPVPAEHDVHGSELDHYEEQENEWRTKEDARVDINEEIKKAMKELQCIPDVAGLSYEDLCIHPNLDLPEGFKIPKFDTFGEVCNPMAYLRAYCDQLVGVGRDEALLMRLFNRSLCGEALEWFTSHETRKWPSWNALAKDFIDRFAYNVEIVPDRYSLKKMKQKSTESYREFAYRWRNEAARVRPPMTEKEIVEVFVRVQEPEYYDRIRLLVGAKFSEIVKIGETIEDSLKSRKIARVATSPGSSRLLKNKREEVAAISYGGRKTPGSSSYSQCRSRPSPKSYQVYYTQSSHPNNQNTTPIYPNTQAPLYQSPPPSFKNLSPTYPNYPQPYQIPSPYQGIAPNSANVPPPQQGSYDPPQPRFEKRPSRNFTALTESWTKLYEKLAVAGYIHPVGTEPVDVNSKFYKPDQICDYNSNGVGHDTEYCINLKHKIQDLIDQEVVSLQPAAPNVNTNPLSNHGGSNINMIETDEDWCGTKMITPIVHDDLERAVTSLSVKETREFVILTPTKVVALVPSETLVKPKFVIETAAAQGMTRSRRCYTPDKLALGGQKKDQAKRPISEGETEEFRRMMQPKYYSIVKNLEKTPAQISIWALLMSSQSHRKALMKALDDTYVPAGTSSDNVASMIHQVIRGYRINFCDDELPVEGRSHNKALHITVICHEKVVNCVLVDDGSGLNIRLLSTLRQLRFDLRKLEQNQVNVRAFDGVQRDTLGAANLTIQIGPVEFSVQFHVLDINTNYNLLL</sequence>
<reference evidence="5" key="2">
    <citation type="submission" date="2025-08" db="UniProtKB">
        <authorList>
            <consortium name="RefSeq"/>
        </authorList>
    </citation>
    <scope>IDENTIFICATION</scope>
</reference>
<protein>
    <submittedName>
        <fullName evidence="5">Uncharacterized protein LOC107025117</fullName>
    </submittedName>
</protein>
<organism evidence="4 5">
    <name type="scientific">Solanum pennellii</name>
    <name type="common">Tomato</name>
    <name type="synonym">Lycopersicon pennellii</name>
    <dbReference type="NCBI Taxonomy" id="28526"/>
    <lineage>
        <taxon>Eukaryota</taxon>
        <taxon>Viridiplantae</taxon>
        <taxon>Streptophyta</taxon>
        <taxon>Embryophyta</taxon>
        <taxon>Tracheophyta</taxon>
        <taxon>Spermatophyta</taxon>
        <taxon>Magnoliopsida</taxon>
        <taxon>eudicotyledons</taxon>
        <taxon>Gunneridae</taxon>
        <taxon>Pentapetalae</taxon>
        <taxon>asterids</taxon>
        <taxon>lamiids</taxon>
        <taxon>Solanales</taxon>
        <taxon>Solanaceae</taxon>
        <taxon>Solanoideae</taxon>
        <taxon>Solaneae</taxon>
        <taxon>Solanum</taxon>
        <taxon>Solanum subgen. Lycopersicon</taxon>
    </lineage>
</organism>
<dbReference type="CDD" id="cd00303">
    <property type="entry name" value="retropepsin_like"/>
    <property type="match status" value="1"/>
</dbReference>
<dbReference type="GeneID" id="107025117"/>
<proteinExistence type="predicted"/>
<evidence type="ECO:0000313" key="5">
    <source>
        <dbReference type="RefSeq" id="XP_015081454.1"/>
    </source>
</evidence>
<reference evidence="4" key="1">
    <citation type="journal article" date="2014" name="Nat. Genet.">
        <title>The genome of the stress-tolerant wild tomato species Solanum pennellii.</title>
        <authorList>
            <person name="Bolger A."/>
            <person name="Scossa F."/>
            <person name="Bolger M.E."/>
            <person name="Lanz C."/>
            <person name="Maumus F."/>
            <person name="Tohge T."/>
            <person name="Quesneville H."/>
            <person name="Alseekh S."/>
            <person name="Sorensen I."/>
            <person name="Lichtenstein G."/>
            <person name="Fich E.A."/>
            <person name="Conte M."/>
            <person name="Keller H."/>
            <person name="Schneeberger K."/>
            <person name="Schwacke R."/>
            <person name="Ofner I."/>
            <person name="Vrebalov J."/>
            <person name="Xu Y."/>
            <person name="Osorio S."/>
            <person name="Aflitos S.A."/>
            <person name="Schijlen E."/>
            <person name="Jimenez-Gomez J.M."/>
            <person name="Ryngajllo M."/>
            <person name="Kimura S."/>
            <person name="Kumar R."/>
            <person name="Koenig D."/>
            <person name="Headland L.R."/>
            <person name="Maloof J.N."/>
            <person name="Sinha N."/>
            <person name="van Ham R.C."/>
            <person name="Lankhorst R.K."/>
            <person name="Mao L."/>
            <person name="Vogel A."/>
            <person name="Arsova B."/>
            <person name="Panstruga R."/>
            <person name="Fei Z."/>
            <person name="Rose J.K."/>
            <person name="Zamir D."/>
            <person name="Carrari F."/>
            <person name="Giovannoni J.J."/>
            <person name="Weigel D."/>
            <person name="Usadel B."/>
            <person name="Fernie A.R."/>
        </authorList>
    </citation>
    <scope>NUCLEOTIDE SEQUENCE [LARGE SCALE GENOMIC DNA]</scope>
    <source>
        <strain evidence="4">cv. LA0716</strain>
    </source>
</reference>
<keyword evidence="4" id="KW-1185">Reference proteome</keyword>
<evidence type="ECO:0000313" key="4">
    <source>
        <dbReference type="Proteomes" id="UP000694930"/>
    </source>
</evidence>
<dbReference type="RefSeq" id="XP_015081454.1">
    <property type="nucleotide sequence ID" value="XM_015225968.1"/>
</dbReference>
<feature type="compositionally biased region" description="Low complexity" evidence="2">
    <location>
        <begin position="513"/>
        <end position="525"/>
    </location>
</feature>
<dbReference type="PANTHER" id="PTHR32108:SF6">
    <property type="entry name" value="GAG-PRO"/>
    <property type="match status" value="1"/>
</dbReference>
<dbReference type="InterPro" id="IPR005162">
    <property type="entry name" value="Retrotrans_gag_dom"/>
</dbReference>
<dbReference type="PANTHER" id="PTHR32108">
    <property type="entry name" value="DNA-DIRECTED RNA POLYMERASE SUBUNIT ALPHA"/>
    <property type="match status" value="1"/>
</dbReference>
<evidence type="ECO:0000259" key="3">
    <source>
        <dbReference type="Pfam" id="PF03732"/>
    </source>
</evidence>
<feature type="region of interest" description="Disordered" evidence="2">
    <location>
        <begin position="503"/>
        <end position="526"/>
    </location>
</feature>
<feature type="domain" description="Retrotransposon gag" evidence="3">
    <location>
        <begin position="355"/>
        <end position="443"/>
    </location>
</feature>
<name>A0ABM1H7E8_SOLPN</name>
<gene>
    <name evidence="5" type="primary">LOC107025117</name>
</gene>
<dbReference type="Proteomes" id="UP000694930">
    <property type="component" value="Chromosome 7"/>
</dbReference>
<evidence type="ECO:0000256" key="1">
    <source>
        <dbReference type="SAM" id="Coils"/>
    </source>
</evidence>
<accession>A0ABM1H7E8</accession>
<keyword evidence="1" id="KW-0175">Coiled coil</keyword>
<feature type="compositionally biased region" description="Polar residues" evidence="2">
    <location>
        <begin position="203"/>
        <end position="234"/>
    </location>
</feature>
<feature type="region of interest" description="Disordered" evidence="2">
    <location>
        <begin position="574"/>
        <end position="611"/>
    </location>
</feature>
<dbReference type="Pfam" id="PF03732">
    <property type="entry name" value="Retrotrans_gag"/>
    <property type="match status" value="1"/>
</dbReference>
<feature type="coiled-coil region" evidence="1">
    <location>
        <begin position="63"/>
        <end position="132"/>
    </location>
</feature>
<evidence type="ECO:0000256" key="2">
    <source>
        <dbReference type="SAM" id="MobiDB-lite"/>
    </source>
</evidence>